<gene>
    <name evidence="9" type="primary">TTK</name>
    <name evidence="9" type="ORF">NBO_4g0068</name>
</gene>
<evidence type="ECO:0000256" key="2">
    <source>
        <dbReference type="ARBA" id="ARBA00022679"/>
    </source>
</evidence>
<keyword evidence="5 6" id="KW-0067">ATP-binding</keyword>
<dbReference type="OMA" id="QKMRAIP"/>
<evidence type="ECO:0000259" key="8">
    <source>
        <dbReference type="PROSITE" id="PS50011"/>
    </source>
</evidence>
<dbReference type="InterPro" id="IPR008271">
    <property type="entry name" value="Ser/Thr_kinase_AS"/>
</dbReference>
<dbReference type="OrthoDB" id="20524at2759"/>
<dbReference type="AlphaFoldDB" id="R0MMK8"/>
<dbReference type="SUPFAM" id="SSF56112">
    <property type="entry name" value="Protein kinase-like (PK-like)"/>
    <property type="match status" value="1"/>
</dbReference>
<evidence type="ECO:0000256" key="7">
    <source>
        <dbReference type="RuleBase" id="RU000304"/>
    </source>
</evidence>
<dbReference type="GO" id="GO:0033316">
    <property type="term" value="P:meiotic spindle assembly checkpoint signaling"/>
    <property type="evidence" value="ECO:0007669"/>
    <property type="project" value="TreeGrafter"/>
</dbReference>
<evidence type="ECO:0000256" key="5">
    <source>
        <dbReference type="ARBA" id="ARBA00022840"/>
    </source>
</evidence>
<organism evidence="9 10">
    <name type="scientific">Nosema bombycis (strain CQ1 / CVCC 102059)</name>
    <name type="common">Microsporidian parasite</name>
    <name type="synonym">Pebrine of silkworm</name>
    <dbReference type="NCBI Taxonomy" id="578461"/>
    <lineage>
        <taxon>Eukaryota</taxon>
        <taxon>Fungi</taxon>
        <taxon>Fungi incertae sedis</taxon>
        <taxon>Microsporidia</taxon>
        <taxon>Nosematidae</taxon>
        <taxon>Nosema</taxon>
    </lineage>
</organism>
<feature type="binding site" evidence="6">
    <location>
        <position position="23"/>
    </location>
    <ligand>
        <name>ATP</name>
        <dbReference type="ChEBI" id="CHEBI:30616"/>
    </ligand>
</feature>
<dbReference type="PROSITE" id="PS00107">
    <property type="entry name" value="PROTEIN_KINASE_ATP"/>
    <property type="match status" value="1"/>
</dbReference>
<accession>R0MMK8</accession>
<dbReference type="PROSITE" id="PS00108">
    <property type="entry name" value="PROTEIN_KINASE_ST"/>
    <property type="match status" value="1"/>
</dbReference>
<dbReference type="GO" id="GO:0000776">
    <property type="term" value="C:kinetochore"/>
    <property type="evidence" value="ECO:0007669"/>
    <property type="project" value="TreeGrafter"/>
</dbReference>
<evidence type="ECO:0000313" key="10">
    <source>
        <dbReference type="Proteomes" id="UP000016927"/>
    </source>
</evidence>
<dbReference type="SMART" id="SM00220">
    <property type="entry name" value="S_TKc"/>
    <property type="match status" value="1"/>
</dbReference>
<dbReference type="GO" id="GO:0004712">
    <property type="term" value="F:protein serine/threonine/tyrosine kinase activity"/>
    <property type="evidence" value="ECO:0007669"/>
    <property type="project" value="TreeGrafter"/>
</dbReference>
<evidence type="ECO:0000313" key="9">
    <source>
        <dbReference type="EMBL" id="EOB15440.1"/>
    </source>
</evidence>
<dbReference type="Gene3D" id="3.30.200.20">
    <property type="entry name" value="Phosphorylase Kinase, domain 1"/>
    <property type="match status" value="1"/>
</dbReference>
<dbReference type="Proteomes" id="UP000016927">
    <property type="component" value="Unassembled WGS sequence"/>
</dbReference>
<dbReference type="PANTHER" id="PTHR22974:SF21">
    <property type="entry name" value="DUAL SPECIFICITY PROTEIN KINASE TTK"/>
    <property type="match status" value="1"/>
</dbReference>
<dbReference type="PANTHER" id="PTHR22974">
    <property type="entry name" value="MIXED LINEAGE PROTEIN KINASE"/>
    <property type="match status" value="1"/>
</dbReference>
<dbReference type="PROSITE" id="PS50011">
    <property type="entry name" value="PROTEIN_KINASE_DOM"/>
    <property type="match status" value="1"/>
</dbReference>
<name>R0MMK8_NOSB1</name>
<sequence length="250" mass="29348">MIGKGGNSKVYLVERESKFYALKVVNIEMDYKLKENTLKEIRTLEDLKGMFGIIKLIDTQIDQDIIYILLEYGSTDLNKYIRKNTLSIYAILFFWEQMLKILKGLHARKYIHADVKPANFVIVDGNVRVIDFNISSKIRGDTTRLDLERPCGTLNYLAPEVLDSTKKERRRASDVWSLGIILYEMVYKKVPVDFNSQGDWLDKIQNIKIEEGEMKYKKILKMIRECLRRNPKERPTVSELLEELEQEWEG</sequence>
<dbReference type="GO" id="GO:0005634">
    <property type="term" value="C:nucleus"/>
    <property type="evidence" value="ECO:0007669"/>
    <property type="project" value="TreeGrafter"/>
</dbReference>
<keyword evidence="10" id="KW-1185">Reference proteome</keyword>
<evidence type="ECO:0000256" key="1">
    <source>
        <dbReference type="ARBA" id="ARBA00022527"/>
    </source>
</evidence>
<dbReference type="HOGENOM" id="CLU_000288_63_23_1"/>
<protein>
    <submittedName>
        <fullName evidence="9">Dual specificity protein kinase Ttk</fullName>
    </submittedName>
</protein>
<dbReference type="Gene3D" id="1.10.510.10">
    <property type="entry name" value="Transferase(Phosphotransferase) domain 1"/>
    <property type="match status" value="1"/>
</dbReference>
<evidence type="ECO:0000256" key="3">
    <source>
        <dbReference type="ARBA" id="ARBA00022741"/>
    </source>
</evidence>
<dbReference type="GO" id="GO:0005524">
    <property type="term" value="F:ATP binding"/>
    <property type="evidence" value="ECO:0007669"/>
    <property type="project" value="UniProtKB-UniRule"/>
</dbReference>
<keyword evidence="3 6" id="KW-0547">Nucleotide-binding</keyword>
<dbReference type="VEuPathDB" id="MicrosporidiaDB:NBO_4g0068"/>
<evidence type="ECO:0000256" key="4">
    <source>
        <dbReference type="ARBA" id="ARBA00022777"/>
    </source>
</evidence>
<dbReference type="GO" id="GO:0007094">
    <property type="term" value="P:mitotic spindle assembly checkpoint signaling"/>
    <property type="evidence" value="ECO:0007669"/>
    <property type="project" value="TreeGrafter"/>
</dbReference>
<dbReference type="Pfam" id="PF00069">
    <property type="entry name" value="Pkinase"/>
    <property type="match status" value="1"/>
</dbReference>
<dbReference type="InterPro" id="IPR000719">
    <property type="entry name" value="Prot_kinase_dom"/>
</dbReference>
<keyword evidence="2" id="KW-0808">Transferase</keyword>
<feature type="domain" description="Protein kinase" evidence="8">
    <location>
        <begin position="1"/>
        <end position="249"/>
    </location>
</feature>
<comment type="similarity">
    <text evidence="7">Belongs to the protein kinase superfamily.</text>
</comment>
<evidence type="ECO:0000256" key="6">
    <source>
        <dbReference type="PROSITE-ProRule" id="PRU10141"/>
    </source>
</evidence>
<dbReference type="InterPro" id="IPR017441">
    <property type="entry name" value="Protein_kinase_ATP_BS"/>
</dbReference>
<dbReference type="InterPro" id="IPR011009">
    <property type="entry name" value="Kinase-like_dom_sf"/>
</dbReference>
<dbReference type="GO" id="GO:0004674">
    <property type="term" value="F:protein serine/threonine kinase activity"/>
    <property type="evidence" value="ECO:0007669"/>
    <property type="project" value="UniProtKB-KW"/>
</dbReference>
<keyword evidence="4 9" id="KW-0418">Kinase</keyword>
<keyword evidence="1 7" id="KW-0723">Serine/threonine-protein kinase</keyword>
<dbReference type="STRING" id="578461.R0MMK8"/>
<dbReference type="EMBL" id="KB908912">
    <property type="protein sequence ID" value="EOB15440.1"/>
    <property type="molecule type" value="Genomic_DNA"/>
</dbReference>
<dbReference type="GO" id="GO:0034501">
    <property type="term" value="P:protein localization to kinetochore"/>
    <property type="evidence" value="ECO:0007669"/>
    <property type="project" value="TreeGrafter"/>
</dbReference>
<reference evidence="9 10" key="1">
    <citation type="journal article" date="2013" name="BMC Genomics">
        <title>Comparative genomics of parasitic silkworm microsporidia reveal an association between genome expansion and host adaptation.</title>
        <authorList>
            <person name="Pan G."/>
            <person name="Xu J."/>
            <person name="Li T."/>
            <person name="Xia Q."/>
            <person name="Liu S.L."/>
            <person name="Zhang G."/>
            <person name="Li S."/>
            <person name="Li C."/>
            <person name="Liu H."/>
            <person name="Yang L."/>
            <person name="Liu T."/>
            <person name="Zhang X."/>
            <person name="Wu Z."/>
            <person name="Fan W."/>
            <person name="Dang X."/>
            <person name="Xiang H."/>
            <person name="Tao M."/>
            <person name="Li Y."/>
            <person name="Hu J."/>
            <person name="Li Z."/>
            <person name="Lin L."/>
            <person name="Luo J."/>
            <person name="Geng L."/>
            <person name="Wang L."/>
            <person name="Long M."/>
            <person name="Wan Y."/>
            <person name="He N."/>
            <person name="Zhang Z."/>
            <person name="Lu C."/>
            <person name="Keeling P.J."/>
            <person name="Wang J."/>
            <person name="Xiang Z."/>
            <person name="Zhou Z."/>
        </authorList>
    </citation>
    <scope>NUCLEOTIDE SEQUENCE [LARGE SCALE GENOMIC DNA]</scope>
    <source>
        <strain evidence="10">CQ1 / CVCC 102059</strain>
    </source>
</reference>
<dbReference type="GO" id="GO:0007059">
    <property type="term" value="P:chromosome segregation"/>
    <property type="evidence" value="ECO:0007669"/>
    <property type="project" value="TreeGrafter"/>
</dbReference>
<proteinExistence type="inferred from homology"/>